<gene>
    <name evidence="1" type="ORF">TTAC_LOCUS5300</name>
</gene>
<reference evidence="3" key="1">
    <citation type="submission" date="2017-02" db="UniProtKB">
        <authorList>
            <consortium name="WormBaseParasite"/>
        </authorList>
    </citation>
    <scope>IDENTIFICATION</scope>
</reference>
<accession>A0A0R3WX24</accession>
<dbReference type="EMBL" id="UYWX01006943">
    <property type="protein sequence ID" value="VDM26651.1"/>
    <property type="molecule type" value="Genomic_DNA"/>
</dbReference>
<sequence length="137" mass="15485">MEVGSNYSTIFTKNTFQFSILSHMTAEGVVFPRIPVKQHTVLYSFHIPKVMESAVRLAVKAAQCQAVLRACLTNHLSHCLATMAFLICLPPRGSHLKELPTPQGRHCRASIQVLYSHHAYPYPMLHTCHNSNYYTMV</sequence>
<reference evidence="1 2" key="2">
    <citation type="submission" date="2018-11" db="EMBL/GenBank/DDBJ databases">
        <authorList>
            <consortium name="Pathogen Informatics"/>
        </authorList>
    </citation>
    <scope>NUCLEOTIDE SEQUENCE [LARGE SCALE GENOMIC DNA]</scope>
</reference>
<proteinExistence type="predicted"/>
<evidence type="ECO:0000313" key="2">
    <source>
        <dbReference type="Proteomes" id="UP000274429"/>
    </source>
</evidence>
<dbReference type="WBParaSite" id="TTAC_0000531401-mRNA-1">
    <property type="protein sequence ID" value="TTAC_0000531401-mRNA-1"/>
    <property type="gene ID" value="TTAC_0000531401"/>
</dbReference>
<name>A0A0R3WX24_HYDTA</name>
<organism evidence="3">
    <name type="scientific">Hydatigena taeniaeformis</name>
    <name type="common">Feline tapeworm</name>
    <name type="synonym">Taenia taeniaeformis</name>
    <dbReference type="NCBI Taxonomy" id="6205"/>
    <lineage>
        <taxon>Eukaryota</taxon>
        <taxon>Metazoa</taxon>
        <taxon>Spiralia</taxon>
        <taxon>Lophotrochozoa</taxon>
        <taxon>Platyhelminthes</taxon>
        <taxon>Cestoda</taxon>
        <taxon>Eucestoda</taxon>
        <taxon>Cyclophyllidea</taxon>
        <taxon>Taeniidae</taxon>
        <taxon>Hydatigera</taxon>
    </lineage>
</organism>
<dbReference type="AlphaFoldDB" id="A0A0R3WX24"/>
<evidence type="ECO:0000313" key="1">
    <source>
        <dbReference type="EMBL" id="VDM26651.1"/>
    </source>
</evidence>
<evidence type="ECO:0000313" key="3">
    <source>
        <dbReference type="WBParaSite" id="TTAC_0000531401-mRNA-1"/>
    </source>
</evidence>
<keyword evidence="2" id="KW-1185">Reference proteome</keyword>
<dbReference type="Proteomes" id="UP000274429">
    <property type="component" value="Unassembled WGS sequence"/>
</dbReference>
<protein>
    <submittedName>
        <fullName evidence="3">BURP domain-containing protein</fullName>
    </submittedName>
</protein>